<dbReference type="GO" id="GO:0046295">
    <property type="term" value="P:glycolate biosynthetic process"/>
    <property type="evidence" value="ECO:0007669"/>
    <property type="project" value="UniProtKB-UniRule"/>
</dbReference>
<feature type="binding site" evidence="3">
    <location>
        <position position="175"/>
    </location>
    <ligand>
        <name>Mg(2+)</name>
        <dbReference type="ChEBI" id="CHEBI:18420"/>
    </ligand>
</feature>
<dbReference type="GO" id="GO:0005975">
    <property type="term" value="P:carbohydrate metabolic process"/>
    <property type="evidence" value="ECO:0007669"/>
    <property type="project" value="InterPro"/>
</dbReference>
<comment type="function">
    <text evidence="3">Specifically catalyzes the dephosphorylation of 2-phosphoglycolate. Is involved in the dissimilation of the intracellular 2-phosphoglycolate formed during the DNA repair of 3'-phosphoglycolate ends, a major class of DNA lesions induced by oxidative stress.</text>
</comment>
<feature type="binding site" evidence="3">
    <location>
        <position position="13"/>
    </location>
    <ligand>
        <name>Mg(2+)</name>
        <dbReference type="ChEBI" id="CHEBI:18420"/>
    </ligand>
</feature>
<dbReference type="Proteomes" id="UP000694001">
    <property type="component" value="Chromosome"/>
</dbReference>
<keyword evidence="3" id="KW-0479">Metal-binding</keyword>
<evidence type="ECO:0000256" key="1">
    <source>
        <dbReference type="ARBA" id="ARBA00001946"/>
    </source>
</evidence>
<dbReference type="NCBIfam" id="TIGR01662">
    <property type="entry name" value="HAD-SF-IIIA"/>
    <property type="match status" value="1"/>
</dbReference>
<protein>
    <recommendedName>
        <fullName evidence="3">Phosphoglycolate phosphatase</fullName>
        <shortName evidence="3">PGP</shortName>
        <shortName evidence="3">PGPase</shortName>
        <ecNumber evidence="3">3.1.3.18</ecNumber>
    </recommendedName>
</protein>
<dbReference type="SFLD" id="SFLDG01135">
    <property type="entry name" value="C1.5.6:_HAD__Beta-PGM__Phospha"/>
    <property type="match status" value="1"/>
</dbReference>
<dbReference type="InterPro" id="IPR041492">
    <property type="entry name" value="HAD_2"/>
</dbReference>
<dbReference type="KEGG" id="elio:KO353_12390"/>
<dbReference type="NCBIfam" id="TIGR01549">
    <property type="entry name" value="HAD-SF-IA-v1"/>
    <property type="match status" value="1"/>
</dbReference>
<reference evidence="4" key="1">
    <citation type="submission" date="2021-06" db="EMBL/GenBank/DDBJ databases">
        <title>Elioraea tepida, sp. nov., a moderately thermophilic aerobic anoxygenic phototrophic bacterium isolated from an alkaline siliceous hot spring mat community in Yellowstone National Park, WY, USA.</title>
        <authorList>
            <person name="Saini M.K."/>
            <person name="Yoshida S."/>
            <person name="Sebastian A."/>
            <person name="Hirose S."/>
            <person name="Hara E."/>
            <person name="Tamaki H."/>
            <person name="Soulier N.T."/>
            <person name="Albert I."/>
            <person name="Hanada S."/>
            <person name="Bryant D.A."/>
            <person name="Tank M."/>
        </authorList>
    </citation>
    <scope>NUCLEOTIDE SEQUENCE</scope>
    <source>
        <strain evidence="4">MS-P2</strain>
    </source>
</reference>
<accession>A0A975YIY3</accession>
<dbReference type="InterPro" id="IPR037512">
    <property type="entry name" value="PGPase_prok"/>
</dbReference>
<dbReference type="HAMAP" id="MF_00495">
    <property type="entry name" value="GPH_hydrolase_bact"/>
    <property type="match status" value="1"/>
</dbReference>
<dbReference type="RefSeq" id="WP_218285029.1">
    <property type="nucleotide sequence ID" value="NZ_CP076448.1"/>
</dbReference>
<evidence type="ECO:0000313" key="5">
    <source>
        <dbReference type="Proteomes" id="UP000694001"/>
    </source>
</evidence>
<dbReference type="SFLD" id="SFLDS00003">
    <property type="entry name" value="Haloacid_Dehalogenase"/>
    <property type="match status" value="1"/>
</dbReference>
<evidence type="ECO:0000256" key="2">
    <source>
        <dbReference type="ARBA" id="ARBA00006171"/>
    </source>
</evidence>
<gene>
    <name evidence="4" type="primary">gph</name>
    <name evidence="4" type="ORF">KO353_12390</name>
</gene>
<dbReference type="GO" id="GO:0005829">
    <property type="term" value="C:cytosol"/>
    <property type="evidence" value="ECO:0007669"/>
    <property type="project" value="TreeGrafter"/>
</dbReference>
<dbReference type="GO" id="GO:0008967">
    <property type="term" value="F:phosphoglycolate phosphatase activity"/>
    <property type="evidence" value="ECO:0007669"/>
    <property type="project" value="UniProtKB-UniRule"/>
</dbReference>
<comment type="similarity">
    <text evidence="2 3">Belongs to the HAD-like hydrolase superfamily. CbbY/CbbZ/Gph/YieH family.</text>
</comment>
<feature type="active site" description="Nucleophile" evidence="3">
    <location>
        <position position="13"/>
    </location>
</feature>
<dbReference type="SFLD" id="SFLDG01129">
    <property type="entry name" value="C1.5:_HAD__Beta-PGM__Phosphata"/>
    <property type="match status" value="1"/>
</dbReference>
<comment type="catalytic activity">
    <reaction evidence="3">
        <text>2-phosphoglycolate + H2O = glycolate + phosphate</text>
        <dbReference type="Rhea" id="RHEA:14369"/>
        <dbReference type="ChEBI" id="CHEBI:15377"/>
        <dbReference type="ChEBI" id="CHEBI:29805"/>
        <dbReference type="ChEBI" id="CHEBI:43474"/>
        <dbReference type="ChEBI" id="CHEBI:58033"/>
        <dbReference type="EC" id="3.1.3.18"/>
    </reaction>
</comment>
<keyword evidence="5" id="KW-1185">Reference proteome</keyword>
<dbReference type="AlphaFoldDB" id="A0A975YIY3"/>
<evidence type="ECO:0000313" key="4">
    <source>
        <dbReference type="EMBL" id="QXM24069.1"/>
    </source>
</evidence>
<organism evidence="4 5">
    <name type="scientific">Elioraea tepida</name>
    <dbReference type="NCBI Taxonomy" id="2843330"/>
    <lineage>
        <taxon>Bacteria</taxon>
        <taxon>Pseudomonadati</taxon>
        <taxon>Pseudomonadota</taxon>
        <taxon>Alphaproteobacteria</taxon>
        <taxon>Acetobacterales</taxon>
        <taxon>Elioraeaceae</taxon>
        <taxon>Elioraea</taxon>
    </lineage>
</organism>
<name>A0A975YIY3_9PROT</name>
<dbReference type="EC" id="3.1.3.18" evidence="3"/>
<dbReference type="GO" id="GO:0006281">
    <property type="term" value="P:DNA repair"/>
    <property type="evidence" value="ECO:0007669"/>
    <property type="project" value="TreeGrafter"/>
</dbReference>
<feature type="binding site" evidence="3">
    <location>
        <position position="15"/>
    </location>
    <ligand>
        <name>Mg(2+)</name>
        <dbReference type="ChEBI" id="CHEBI:18420"/>
    </ligand>
</feature>
<evidence type="ECO:0000256" key="3">
    <source>
        <dbReference type="HAMAP-Rule" id="MF_00495"/>
    </source>
</evidence>
<dbReference type="InterPro" id="IPR006549">
    <property type="entry name" value="HAD-SF_hydro_IIIA"/>
</dbReference>
<keyword evidence="3 4" id="KW-0378">Hydrolase</keyword>
<dbReference type="NCBIfam" id="TIGR01449">
    <property type="entry name" value="PGP_bact"/>
    <property type="match status" value="1"/>
</dbReference>
<sequence>MPQPRPRRAVCLDLDGTLIDSAPDLAAALNRRLAANGLAPQPLASVKQMIGDGARVLLTRGFAAAGRPLTETELAAELEAFIPDYEAQSLDETRPFPGVEEALEALADAGFMLAIVTNKPEAPTRTILRRLGLETRFATVAGGDSFPVRKPDPGHILGTLERLGIAPADAVMVGDHANDLVAARGAGVRAIYAAFGYGEADHRALGAAAVIERFDALPGAVAALFASAS</sequence>
<keyword evidence="3" id="KW-0119">Carbohydrate metabolism</keyword>
<keyword evidence="3" id="KW-0460">Magnesium</keyword>
<comment type="pathway">
    <text evidence="3">Organic acid metabolism; glycolate biosynthesis; glycolate from 2-phosphoglycolate: step 1/1.</text>
</comment>
<dbReference type="GO" id="GO:0046872">
    <property type="term" value="F:metal ion binding"/>
    <property type="evidence" value="ECO:0007669"/>
    <property type="project" value="UniProtKB-KW"/>
</dbReference>
<dbReference type="EMBL" id="CP076448">
    <property type="protein sequence ID" value="QXM24069.1"/>
    <property type="molecule type" value="Genomic_DNA"/>
</dbReference>
<dbReference type="NCBIfam" id="TIGR01509">
    <property type="entry name" value="HAD-SF-IA-v3"/>
    <property type="match status" value="1"/>
</dbReference>
<proteinExistence type="inferred from homology"/>
<dbReference type="PANTHER" id="PTHR43434">
    <property type="entry name" value="PHOSPHOGLYCOLATE PHOSPHATASE"/>
    <property type="match status" value="1"/>
</dbReference>
<dbReference type="Pfam" id="PF13419">
    <property type="entry name" value="HAD_2"/>
    <property type="match status" value="1"/>
</dbReference>
<dbReference type="PANTHER" id="PTHR43434:SF1">
    <property type="entry name" value="PHOSPHOGLYCOLATE PHOSPHATASE"/>
    <property type="match status" value="1"/>
</dbReference>
<dbReference type="InterPro" id="IPR050155">
    <property type="entry name" value="HAD-like_hydrolase_sf"/>
</dbReference>
<comment type="cofactor">
    <cofactor evidence="1 3">
        <name>Mg(2+)</name>
        <dbReference type="ChEBI" id="CHEBI:18420"/>
    </cofactor>
</comment>
<dbReference type="InterPro" id="IPR006439">
    <property type="entry name" value="HAD-SF_hydro_IA"/>
</dbReference>
<dbReference type="FunFam" id="3.40.50.1000:FF:000022">
    <property type="entry name" value="Phosphoglycolate phosphatase"/>
    <property type="match status" value="1"/>
</dbReference>